<keyword evidence="2 4" id="KW-0442">Lipid degradation</keyword>
<accession>A0A3N9X7B5</accession>
<keyword evidence="1 4" id="KW-0378">Hydrolase</keyword>
<dbReference type="GO" id="GO:0016042">
    <property type="term" value="P:lipid catabolic process"/>
    <property type="evidence" value="ECO:0007669"/>
    <property type="project" value="UniProtKB-UniRule"/>
</dbReference>
<dbReference type="Pfam" id="PF01734">
    <property type="entry name" value="Patatin"/>
    <property type="match status" value="1"/>
</dbReference>
<dbReference type="Proteomes" id="UP000266889">
    <property type="component" value="Unassembled WGS sequence"/>
</dbReference>
<dbReference type="EMBL" id="QGSY01000184">
    <property type="protein sequence ID" value="RQX08931.1"/>
    <property type="molecule type" value="Genomic_DNA"/>
</dbReference>
<evidence type="ECO:0000313" key="7">
    <source>
        <dbReference type="EMBL" id="RQX08931.1"/>
    </source>
</evidence>
<comment type="caution">
    <text evidence="7">The sequence shown here is derived from an EMBL/GenBank/DDBJ whole genome shotgun (WGS) entry which is preliminary data.</text>
</comment>
<dbReference type="GO" id="GO:0016787">
    <property type="term" value="F:hydrolase activity"/>
    <property type="evidence" value="ECO:0007669"/>
    <property type="project" value="UniProtKB-UniRule"/>
</dbReference>
<dbReference type="InterPro" id="IPR050301">
    <property type="entry name" value="NTE"/>
</dbReference>
<proteinExistence type="predicted"/>
<evidence type="ECO:0000256" key="5">
    <source>
        <dbReference type="SAM" id="MobiDB-lite"/>
    </source>
</evidence>
<dbReference type="SUPFAM" id="SSF52151">
    <property type="entry name" value="FabD/lysophospholipase-like"/>
    <property type="match status" value="1"/>
</dbReference>
<name>A0A3N9X7B5_9ACTN</name>
<evidence type="ECO:0000256" key="1">
    <source>
        <dbReference type="ARBA" id="ARBA00022801"/>
    </source>
</evidence>
<feature type="active site" description="Nucleophile" evidence="4">
    <location>
        <position position="46"/>
    </location>
</feature>
<feature type="short sequence motif" description="DGA/G" evidence="4">
    <location>
        <begin position="188"/>
        <end position="190"/>
    </location>
</feature>
<keyword evidence="3 4" id="KW-0443">Lipid metabolism</keyword>
<gene>
    <name evidence="7" type="ORF">DLJ58_16865</name>
</gene>
<dbReference type="PANTHER" id="PTHR14226:SF57">
    <property type="entry name" value="BLR7027 PROTEIN"/>
    <property type="match status" value="1"/>
</dbReference>
<dbReference type="RefSeq" id="WP_124857547.1">
    <property type="nucleotide sequence ID" value="NZ_QGSY01000184.1"/>
</dbReference>
<evidence type="ECO:0000259" key="6">
    <source>
        <dbReference type="PROSITE" id="PS51635"/>
    </source>
</evidence>
<reference evidence="7 8" key="1">
    <citation type="submission" date="2018-05" db="EMBL/GenBank/DDBJ databases">
        <title>Micromonospora from Atacama Desert.</title>
        <authorList>
            <person name="Carro L."/>
            <person name="Goodfellow M."/>
            <person name="Klenk H.-P."/>
        </authorList>
    </citation>
    <scope>NUCLEOTIDE SEQUENCE [LARGE SCALE GENOMIC DNA]</scope>
    <source>
        <strain evidence="7 8">LB32</strain>
    </source>
</reference>
<sequence>MTDDTRPVWVLGGGGVAGIAWEVGILTGLADEGVTVTPEATLIGTSSGAVVGAQLTSGTPLAELFERQRRGVAHETSPALGLLHLLRLARAQLFARSPEQAARRLGRLALAARIDDPSRQRRTAEARLPNHAWADDVDLRVVVVDTGTGASRTITRHDDVPLVDAVAASCAMPISAAPVSIGDRRYMDGGMRSTLNLDLAPGNGPVIALAPSTAAIGPWARIDKQRAALGTGRRVELLLRDPASRRAQGTNVMDRSVVPALVAAAREQGRREAAPGGRHACGDNAGTGSARLTPRPSRAVV</sequence>
<dbReference type="OrthoDB" id="2339873at2"/>
<comment type="caution">
    <text evidence="4">Lacks conserved residue(s) required for the propagation of feature annotation.</text>
</comment>
<feature type="active site" description="Proton acceptor" evidence="4">
    <location>
        <position position="188"/>
    </location>
</feature>
<evidence type="ECO:0000256" key="2">
    <source>
        <dbReference type="ARBA" id="ARBA00022963"/>
    </source>
</evidence>
<feature type="short sequence motif" description="GXSXG" evidence="4">
    <location>
        <begin position="44"/>
        <end position="48"/>
    </location>
</feature>
<organism evidence="7 8">
    <name type="scientific">Micromonospora arida</name>
    <dbReference type="NCBI Taxonomy" id="2203715"/>
    <lineage>
        <taxon>Bacteria</taxon>
        <taxon>Bacillati</taxon>
        <taxon>Actinomycetota</taxon>
        <taxon>Actinomycetes</taxon>
        <taxon>Micromonosporales</taxon>
        <taxon>Micromonosporaceae</taxon>
        <taxon>Micromonospora</taxon>
    </lineage>
</organism>
<protein>
    <submittedName>
        <fullName evidence="7">Patatin</fullName>
    </submittedName>
</protein>
<evidence type="ECO:0000256" key="4">
    <source>
        <dbReference type="PROSITE-ProRule" id="PRU01161"/>
    </source>
</evidence>
<dbReference type="PANTHER" id="PTHR14226">
    <property type="entry name" value="NEUROPATHY TARGET ESTERASE/SWISS CHEESE D.MELANOGASTER"/>
    <property type="match status" value="1"/>
</dbReference>
<dbReference type="PROSITE" id="PS51635">
    <property type="entry name" value="PNPLA"/>
    <property type="match status" value="1"/>
</dbReference>
<evidence type="ECO:0000313" key="8">
    <source>
        <dbReference type="Proteomes" id="UP000266889"/>
    </source>
</evidence>
<evidence type="ECO:0000256" key="3">
    <source>
        <dbReference type="ARBA" id="ARBA00023098"/>
    </source>
</evidence>
<keyword evidence="8" id="KW-1185">Reference proteome</keyword>
<feature type="domain" description="PNPLA" evidence="6">
    <location>
        <begin position="10"/>
        <end position="201"/>
    </location>
</feature>
<dbReference type="AlphaFoldDB" id="A0A3N9X7B5"/>
<dbReference type="Gene3D" id="3.40.1090.10">
    <property type="entry name" value="Cytosolic phospholipase A2 catalytic domain"/>
    <property type="match status" value="2"/>
</dbReference>
<feature type="region of interest" description="Disordered" evidence="5">
    <location>
        <begin position="268"/>
        <end position="301"/>
    </location>
</feature>
<dbReference type="InterPro" id="IPR002641">
    <property type="entry name" value="PNPLA_dom"/>
</dbReference>
<dbReference type="InterPro" id="IPR016035">
    <property type="entry name" value="Acyl_Trfase/lysoPLipase"/>
</dbReference>